<dbReference type="Gene3D" id="3.40.50.850">
    <property type="entry name" value="Isochorismatase-like"/>
    <property type="match status" value="1"/>
</dbReference>
<dbReference type="EMBL" id="WIWJ01000097">
    <property type="protein sequence ID" value="MQT50146.1"/>
    <property type="molecule type" value="Genomic_DNA"/>
</dbReference>
<dbReference type="PANTHER" id="PTHR43540">
    <property type="entry name" value="PEROXYUREIDOACRYLATE/UREIDOACRYLATE AMIDOHYDROLASE-RELATED"/>
    <property type="match status" value="1"/>
</dbReference>
<dbReference type="GO" id="GO:0016787">
    <property type="term" value="F:hydrolase activity"/>
    <property type="evidence" value="ECO:0007669"/>
    <property type="project" value="UniProtKB-KW"/>
</dbReference>
<dbReference type="InterPro" id="IPR050272">
    <property type="entry name" value="Isochorismatase-like_hydrls"/>
</dbReference>
<sequence>MTQRVRATTLVQLGASPAGAWQVSAQRVDMVRKGAEPRPVSVTDNQREIRFDLTRTALLVIDMQNDFCHPEGWLSSIGVDISPARRPIQPLQALLPVLRAHQVPVVWVNWGNRPDRLNLPPAVLHVYNPDGRGVGLGDPLPGNGAAVLQAGSWSAQVVDELTVEAGDVQVNKFRMSGFKDTDLDSILRNLQVNTLLFAGVNADQCVLYTLQDANSAGYDCILLEDCCATTSPAYCMAAAVYNTRQCFGFVAQSTELIKGLSDTRCE</sequence>
<dbReference type="Proteomes" id="UP000489190">
    <property type="component" value="Unassembled WGS sequence"/>
</dbReference>
<dbReference type="EMBL" id="WIWI01000009">
    <property type="protein sequence ID" value="MQT88362.1"/>
    <property type="molecule type" value="Genomic_DNA"/>
</dbReference>
<dbReference type="InterPro" id="IPR000868">
    <property type="entry name" value="Isochorismatase-like_dom"/>
</dbReference>
<keyword evidence="1" id="KW-0378">Hydrolase</keyword>
<comment type="caution">
    <text evidence="3">The sequence shown here is derived from an EMBL/GenBank/DDBJ whole genome shotgun (WGS) entry which is preliminary data.</text>
</comment>
<gene>
    <name evidence="4" type="ORF">GHO39_04290</name>
    <name evidence="3" type="ORF">GHO40_26080</name>
</gene>
<dbReference type="Pfam" id="PF00857">
    <property type="entry name" value="Isochorismatase"/>
    <property type="match status" value="1"/>
</dbReference>
<evidence type="ECO:0000313" key="6">
    <source>
        <dbReference type="Proteomes" id="UP000489190"/>
    </source>
</evidence>
<dbReference type="InterPro" id="IPR036380">
    <property type="entry name" value="Isochorismatase-like_sf"/>
</dbReference>
<dbReference type="AlphaFoldDB" id="A0A6A7YR78"/>
<evidence type="ECO:0000256" key="1">
    <source>
        <dbReference type="ARBA" id="ARBA00022801"/>
    </source>
</evidence>
<accession>A0A6A7YR78</accession>
<dbReference type="RefSeq" id="WP_153326912.1">
    <property type="nucleotide sequence ID" value="NZ_WIWI01000009.1"/>
</dbReference>
<evidence type="ECO:0000313" key="5">
    <source>
        <dbReference type="Proteomes" id="UP000441404"/>
    </source>
</evidence>
<reference evidence="5 6" key="1">
    <citation type="submission" date="2019-10" db="EMBL/GenBank/DDBJ databases">
        <title>Evaluation of single-gene subtyping targets for Pseudomonas.</title>
        <authorList>
            <person name="Reichler S.J."/>
            <person name="Orsi R.H."/>
            <person name="Wiedmann M."/>
            <person name="Martin N.H."/>
            <person name="Murphy S.I."/>
        </authorList>
    </citation>
    <scope>NUCLEOTIDE SEQUENCE [LARGE SCALE GENOMIC DNA]</scope>
    <source>
        <strain evidence="4 6">FSL R10-3254</strain>
        <strain evidence="3 5">FSL R10-3257</strain>
    </source>
</reference>
<dbReference type="PANTHER" id="PTHR43540:SF9">
    <property type="entry name" value="FAMILY HYDROLASE, PUTATIVE (AFU_ORTHOLOGUE AFUA_2G08700)-RELATED"/>
    <property type="match status" value="1"/>
</dbReference>
<organism evidence="3 5">
    <name type="scientific">Pseudomonas helleri</name>
    <dbReference type="NCBI Taxonomy" id="1608996"/>
    <lineage>
        <taxon>Bacteria</taxon>
        <taxon>Pseudomonadati</taxon>
        <taxon>Pseudomonadota</taxon>
        <taxon>Gammaproteobacteria</taxon>
        <taxon>Pseudomonadales</taxon>
        <taxon>Pseudomonadaceae</taxon>
        <taxon>Pseudomonas</taxon>
    </lineage>
</organism>
<protein>
    <submittedName>
        <fullName evidence="3">Isochorismatase family protein</fullName>
    </submittedName>
</protein>
<proteinExistence type="predicted"/>
<dbReference type="SUPFAM" id="SSF52499">
    <property type="entry name" value="Isochorismatase-like hydrolases"/>
    <property type="match status" value="1"/>
</dbReference>
<dbReference type="Proteomes" id="UP000441404">
    <property type="component" value="Unassembled WGS sequence"/>
</dbReference>
<evidence type="ECO:0000259" key="2">
    <source>
        <dbReference type="Pfam" id="PF00857"/>
    </source>
</evidence>
<evidence type="ECO:0000313" key="3">
    <source>
        <dbReference type="EMBL" id="MQT50146.1"/>
    </source>
</evidence>
<feature type="domain" description="Isochorismatase-like" evidence="2">
    <location>
        <begin position="56"/>
        <end position="253"/>
    </location>
</feature>
<dbReference type="CDD" id="cd00431">
    <property type="entry name" value="cysteine_hydrolases"/>
    <property type="match status" value="1"/>
</dbReference>
<evidence type="ECO:0000313" key="4">
    <source>
        <dbReference type="EMBL" id="MQT88362.1"/>
    </source>
</evidence>
<name>A0A6A7YR78_9PSED</name>